<proteinExistence type="inferred from homology"/>
<dbReference type="PIRSF" id="PIRSF002889">
    <property type="entry name" value="Rod_FlgB"/>
    <property type="match status" value="1"/>
</dbReference>
<evidence type="ECO:0000256" key="4">
    <source>
        <dbReference type="ARBA" id="ARBA00023143"/>
    </source>
</evidence>
<evidence type="ECO:0000313" key="8">
    <source>
        <dbReference type="EMBL" id="EHL04562.1"/>
    </source>
</evidence>
<dbReference type="HOGENOM" id="CLU_125463_3_1_9"/>
<dbReference type="Proteomes" id="UP000004416">
    <property type="component" value="Unassembled WGS sequence"/>
</dbReference>
<comment type="caution">
    <text evidence="8">The sequence shown here is derived from an EMBL/GenBank/DDBJ whole genome shotgun (WGS) entry which is preliminary data.</text>
</comment>
<dbReference type="InterPro" id="IPR001444">
    <property type="entry name" value="Flag_bb_rod_N"/>
</dbReference>
<protein>
    <recommendedName>
        <fullName evidence="3 6">Flagellar basal body rod protein FlgB</fullName>
    </recommendedName>
</protein>
<keyword evidence="8" id="KW-0282">Flagellum</keyword>
<dbReference type="NCBIfam" id="TIGR01396">
    <property type="entry name" value="FlgB"/>
    <property type="match status" value="1"/>
</dbReference>
<feature type="domain" description="Flagellar basal body rod protein N-terminal" evidence="7">
    <location>
        <begin position="29"/>
        <end position="52"/>
    </location>
</feature>
<keyword evidence="4 6" id="KW-0975">Bacterial flagellum</keyword>
<comment type="subunit">
    <text evidence="6">The basal body constitutes a major portion of the flagellar organelle and consists of a number of rings mounted on a central rod.</text>
</comment>
<organism evidence="8 9">
    <name type="scientific">Desulfitobacterium hafniense DP7</name>
    <dbReference type="NCBI Taxonomy" id="537010"/>
    <lineage>
        <taxon>Bacteria</taxon>
        <taxon>Bacillati</taxon>
        <taxon>Bacillota</taxon>
        <taxon>Clostridia</taxon>
        <taxon>Eubacteriales</taxon>
        <taxon>Desulfitobacteriaceae</taxon>
        <taxon>Desulfitobacterium</taxon>
    </lineage>
</organism>
<comment type="subcellular location">
    <subcellularLocation>
        <location evidence="1 6">Bacterial flagellum basal body</location>
    </subcellularLocation>
</comment>
<dbReference type="PANTHER" id="PTHR30435:SF12">
    <property type="entry name" value="FLAGELLAR BASAL BODY ROD PROTEIN FLGB"/>
    <property type="match status" value="1"/>
</dbReference>
<evidence type="ECO:0000313" key="9">
    <source>
        <dbReference type="Proteomes" id="UP000004416"/>
    </source>
</evidence>
<dbReference type="Pfam" id="PF00460">
    <property type="entry name" value="Flg_bb_rod"/>
    <property type="match status" value="1"/>
</dbReference>
<name>G9XUJ0_DESHA</name>
<evidence type="ECO:0000256" key="6">
    <source>
        <dbReference type="PIRNR" id="PIRNR002889"/>
    </source>
</evidence>
<keyword evidence="8" id="KW-0969">Cilium</keyword>
<comment type="similarity">
    <text evidence="2 6">Belongs to the flagella basal body rod proteins family.</text>
</comment>
<accession>G9XUJ0</accession>
<dbReference type="PATRIC" id="fig|537010.4.peg.4328"/>
<dbReference type="GO" id="GO:0030694">
    <property type="term" value="C:bacterial-type flagellum basal body, rod"/>
    <property type="evidence" value="ECO:0007669"/>
    <property type="project" value="InterPro"/>
</dbReference>
<evidence type="ECO:0000256" key="5">
    <source>
        <dbReference type="ARBA" id="ARBA00024934"/>
    </source>
</evidence>
<dbReference type="EMBL" id="AFZX01000131">
    <property type="protein sequence ID" value="EHL04562.1"/>
    <property type="molecule type" value="Genomic_DNA"/>
</dbReference>
<keyword evidence="8" id="KW-0966">Cell projection</keyword>
<dbReference type="AlphaFoldDB" id="G9XUJ0"/>
<evidence type="ECO:0000256" key="2">
    <source>
        <dbReference type="ARBA" id="ARBA00009677"/>
    </source>
</evidence>
<sequence length="145" mass="16054">MEHGQLLKEVNQMSDWLNTPVINILEKSLDASSLRYKVLANNVANVDTPDFKRSDVDFDLLLGEAMGQTGGELPLKVTSERHLQKTGFDSSGVVQAQGTTYRNDGNNVDIDKEMVNVAENGIYYNSVTRAISAQLSHLRTVITQK</sequence>
<comment type="function">
    <text evidence="5 6">Structural component of flagellum, the bacterial motility apparatus. Part of the rod structure of flagellar basal body.</text>
</comment>
<gene>
    <name evidence="8" type="ORF">HMPREF0322_04649</name>
</gene>
<dbReference type="PANTHER" id="PTHR30435">
    <property type="entry name" value="FLAGELLAR PROTEIN"/>
    <property type="match status" value="1"/>
</dbReference>
<evidence type="ECO:0000256" key="1">
    <source>
        <dbReference type="ARBA" id="ARBA00004117"/>
    </source>
</evidence>
<evidence type="ECO:0000256" key="3">
    <source>
        <dbReference type="ARBA" id="ARBA00014376"/>
    </source>
</evidence>
<dbReference type="GO" id="GO:0071978">
    <property type="term" value="P:bacterial-type flagellum-dependent swarming motility"/>
    <property type="evidence" value="ECO:0007669"/>
    <property type="project" value="TreeGrafter"/>
</dbReference>
<evidence type="ECO:0000259" key="7">
    <source>
        <dbReference type="Pfam" id="PF00460"/>
    </source>
</evidence>
<dbReference type="InterPro" id="IPR006300">
    <property type="entry name" value="FlgB"/>
</dbReference>
<reference evidence="8 9" key="1">
    <citation type="submission" date="2011-08" db="EMBL/GenBank/DDBJ databases">
        <authorList>
            <person name="Weinstock G."/>
            <person name="Sodergren E."/>
            <person name="Clifton S."/>
            <person name="Fulton L."/>
            <person name="Fulton B."/>
            <person name="Courtney L."/>
            <person name="Fronick C."/>
            <person name="Harrison M."/>
            <person name="Strong C."/>
            <person name="Farmer C."/>
            <person name="Delahaunty K."/>
            <person name="Markovic C."/>
            <person name="Hall O."/>
            <person name="Minx P."/>
            <person name="Tomlinson C."/>
            <person name="Mitreva M."/>
            <person name="Hou S."/>
            <person name="Chen J."/>
            <person name="Wollam A."/>
            <person name="Pepin K.H."/>
            <person name="Johnson M."/>
            <person name="Bhonagiri V."/>
            <person name="Zhang X."/>
            <person name="Suruliraj S."/>
            <person name="Warren W."/>
            <person name="Chinwalla A."/>
            <person name="Mardis E.R."/>
            <person name="Wilson R.K."/>
        </authorList>
    </citation>
    <scope>NUCLEOTIDE SEQUENCE [LARGE SCALE GENOMIC DNA]</scope>
    <source>
        <strain evidence="8 9">DP7</strain>
    </source>
</reference>